<keyword evidence="3" id="KW-1185">Reference proteome</keyword>
<dbReference type="PROSITE" id="PS50075">
    <property type="entry name" value="CARRIER"/>
    <property type="match status" value="1"/>
</dbReference>
<reference evidence="2 3" key="1">
    <citation type="submission" date="2016-11" db="EMBL/GenBank/DDBJ databases">
        <authorList>
            <person name="Jaros S."/>
            <person name="Januszkiewicz K."/>
            <person name="Wedrychowicz H."/>
        </authorList>
    </citation>
    <scope>NUCLEOTIDE SEQUENCE [LARGE SCALE GENOMIC DNA]</scope>
    <source>
        <strain evidence="2 3">DSM 14916</strain>
    </source>
</reference>
<dbReference type="AlphaFoldDB" id="A0A1M6IY80"/>
<evidence type="ECO:0000259" key="1">
    <source>
        <dbReference type="PROSITE" id="PS50075"/>
    </source>
</evidence>
<gene>
    <name evidence="2" type="ORF">SAMN02745194_02450</name>
</gene>
<organism evidence="2 3">
    <name type="scientific">Muricoccus roseus</name>
    <dbReference type="NCBI Taxonomy" id="198092"/>
    <lineage>
        <taxon>Bacteria</taxon>
        <taxon>Pseudomonadati</taxon>
        <taxon>Pseudomonadota</taxon>
        <taxon>Alphaproteobacteria</taxon>
        <taxon>Acetobacterales</taxon>
        <taxon>Roseomonadaceae</taxon>
        <taxon>Muricoccus</taxon>
    </lineage>
</organism>
<sequence length="87" mass="9778">MADAMNPPMTRERMRADLARALRMEAEEIGDDDNLDDLGLDSMRAMNLVMRWTEAGLQLDFGELAEKVTLGAWWAVAERAMAKRAHG</sequence>
<dbReference type="Pfam" id="PF00550">
    <property type="entry name" value="PP-binding"/>
    <property type="match status" value="1"/>
</dbReference>
<dbReference type="Gene3D" id="1.10.1200.10">
    <property type="entry name" value="ACP-like"/>
    <property type="match status" value="1"/>
</dbReference>
<evidence type="ECO:0000313" key="2">
    <source>
        <dbReference type="EMBL" id="SHJ39401.1"/>
    </source>
</evidence>
<proteinExistence type="predicted"/>
<dbReference type="Proteomes" id="UP000184387">
    <property type="component" value="Unassembled WGS sequence"/>
</dbReference>
<feature type="domain" description="Carrier" evidence="1">
    <location>
        <begin position="8"/>
        <end position="81"/>
    </location>
</feature>
<dbReference type="EMBL" id="FQZF01000013">
    <property type="protein sequence ID" value="SHJ39401.1"/>
    <property type="molecule type" value="Genomic_DNA"/>
</dbReference>
<name>A0A1M6IY80_9PROT</name>
<dbReference type="SUPFAM" id="SSF47336">
    <property type="entry name" value="ACP-like"/>
    <property type="match status" value="1"/>
</dbReference>
<protein>
    <submittedName>
        <fullName evidence="2">Aryl carrier domain-containing protein</fullName>
    </submittedName>
</protein>
<dbReference type="STRING" id="198092.SAMN02745194_02450"/>
<dbReference type="InterPro" id="IPR009081">
    <property type="entry name" value="PP-bd_ACP"/>
</dbReference>
<accession>A0A1M6IY80</accession>
<evidence type="ECO:0000313" key="3">
    <source>
        <dbReference type="Proteomes" id="UP000184387"/>
    </source>
</evidence>
<dbReference type="RefSeq" id="WP_217659651.1">
    <property type="nucleotide sequence ID" value="NZ_FQZF01000013.1"/>
</dbReference>
<dbReference type="InterPro" id="IPR036736">
    <property type="entry name" value="ACP-like_sf"/>
</dbReference>